<dbReference type="PANTHER" id="PTHR11537:SF254">
    <property type="entry name" value="POTASSIUM VOLTAGE-GATED CHANNEL PROTEIN SHAB"/>
    <property type="match status" value="1"/>
</dbReference>
<feature type="transmembrane region" description="Helical" evidence="11">
    <location>
        <begin position="53"/>
        <end position="69"/>
    </location>
</feature>
<proteinExistence type="predicted"/>
<dbReference type="PANTHER" id="PTHR11537">
    <property type="entry name" value="VOLTAGE-GATED POTASSIUM CHANNEL"/>
    <property type="match status" value="1"/>
</dbReference>
<organism evidence="13 14">
    <name type="scientific">Dorea longicatena</name>
    <dbReference type="NCBI Taxonomy" id="88431"/>
    <lineage>
        <taxon>Bacteria</taxon>
        <taxon>Bacillati</taxon>
        <taxon>Bacillota</taxon>
        <taxon>Clostridia</taxon>
        <taxon>Lachnospirales</taxon>
        <taxon>Lachnospiraceae</taxon>
        <taxon>Dorea</taxon>
    </lineage>
</organism>
<evidence type="ECO:0000256" key="4">
    <source>
        <dbReference type="ARBA" id="ARBA00022692"/>
    </source>
</evidence>
<feature type="transmembrane region" description="Helical" evidence="11">
    <location>
        <begin position="207"/>
        <end position="231"/>
    </location>
</feature>
<evidence type="ECO:0000256" key="8">
    <source>
        <dbReference type="ARBA" id="ARBA00023065"/>
    </source>
</evidence>
<evidence type="ECO:0000313" key="14">
    <source>
        <dbReference type="Proteomes" id="UP000095485"/>
    </source>
</evidence>
<keyword evidence="3" id="KW-0633">Potassium transport</keyword>
<dbReference type="Pfam" id="PF00520">
    <property type="entry name" value="Ion_trans"/>
    <property type="match status" value="1"/>
</dbReference>
<evidence type="ECO:0000256" key="5">
    <source>
        <dbReference type="ARBA" id="ARBA00022826"/>
    </source>
</evidence>
<evidence type="ECO:0000313" key="13">
    <source>
        <dbReference type="EMBL" id="CUP66769.1"/>
    </source>
</evidence>
<keyword evidence="10" id="KW-0407">Ion channel</keyword>
<keyword evidence="4 11" id="KW-0812">Transmembrane</keyword>
<dbReference type="Proteomes" id="UP000095485">
    <property type="component" value="Unassembled WGS sequence"/>
</dbReference>
<dbReference type="GO" id="GO:0001508">
    <property type="term" value="P:action potential"/>
    <property type="evidence" value="ECO:0007669"/>
    <property type="project" value="TreeGrafter"/>
</dbReference>
<keyword evidence="6" id="KW-0630">Potassium</keyword>
<dbReference type="PRINTS" id="PR00169">
    <property type="entry name" value="KCHANNEL"/>
</dbReference>
<evidence type="ECO:0000259" key="12">
    <source>
        <dbReference type="Pfam" id="PF00520"/>
    </source>
</evidence>
<dbReference type="EMBL" id="CZAY01000011">
    <property type="protein sequence ID" value="CUP66769.1"/>
    <property type="molecule type" value="Genomic_DNA"/>
</dbReference>
<dbReference type="GO" id="GO:0005249">
    <property type="term" value="F:voltage-gated potassium channel activity"/>
    <property type="evidence" value="ECO:0007669"/>
    <property type="project" value="InterPro"/>
</dbReference>
<keyword evidence="8" id="KW-0406">Ion transport</keyword>
<keyword evidence="5" id="KW-0631">Potassium channel</keyword>
<dbReference type="GO" id="GO:0008076">
    <property type="term" value="C:voltage-gated potassium channel complex"/>
    <property type="evidence" value="ECO:0007669"/>
    <property type="project" value="InterPro"/>
</dbReference>
<comment type="subcellular location">
    <subcellularLocation>
        <location evidence="1">Membrane</location>
        <topology evidence="1">Multi-pass membrane protein</topology>
    </subcellularLocation>
</comment>
<dbReference type="Gene3D" id="1.10.287.70">
    <property type="match status" value="1"/>
</dbReference>
<keyword evidence="2" id="KW-0813">Transport</keyword>
<sequence>MKWRKSLYDIIEVNDEQNTISKLYDWMMMIVIVVSIIPLAVRNANELTQMLDFVTVIIFIIDYILRLLTADLKLKKGKKSFVEYPFTPMAVIDLVSILPSVTLLNSSLKLLRLFRLFRTFRVFRVFKVIRYSKSINIIINVFKKQREALLVVGGLAIGYIVISALIMFNVEPATFPSFFDAVYWATVSLTTVGYGDIYAVSTIGKVITMLSSVFGIAIVALPAGIVTAGYMEEINKDESL</sequence>
<feature type="transmembrane region" description="Helical" evidence="11">
    <location>
        <begin position="148"/>
        <end position="169"/>
    </location>
</feature>
<evidence type="ECO:0000256" key="7">
    <source>
        <dbReference type="ARBA" id="ARBA00022989"/>
    </source>
</evidence>
<evidence type="ECO:0000256" key="11">
    <source>
        <dbReference type="SAM" id="Phobius"/>
    </source>
</evidence>
<protein>
    <submittedName>
        <fullName evidence="13">MlotiK1 channel</fullName>
    </submittedName>
</protein>
<dbReference type="OrthoDB" id="9810759at2"/>
<accession>A0A174Q9J4</accession>
<dbReference type="RefSeq" id="WP_055283148.1">
    <property type="nucleotide sequence ID" value="NZ_CZAY01000011.1"/>
</dbReference>
<feature type="transmembrane region" description="Helical" evidence="11">
    <location>
        <begin position="23"/>
        <end position="41"/>
    </location>
</feature>
<keyword evidence="7 11" id="KW-1133">Transmembrane helix</keyword>
<evidence type="ECO:0000256" key="6">
    <source>
        <dbReference type="ARBA" id="ARBA00022958"/>
    </source>
</evidence>
<name>A0A174Q9J4_9FIRM</name>
<feature type="domain" description="Ion transport" evidence="12">
    <location>
        <begin position="22"/>
        <end position="232"/>
    </location>
</feature>
<evidence type="ECO:0000256" key="3">
    <source>
        <dbReference type="ARBA" id="ARBA00022538"/>
    </source>
</evidence>
<dbReference type="SUPFAM" id="SSF81324">
    <property type="entry name" value="Voltage-gated potassium channels"/>
    <property type="match status" value="1"/>
</dbReference>
<evidence type="ECO:0000256" key="10">
    <source>
        <dbReference type="ARBA" id="ARBA00023303"/>
    </source>
</evidence>
<keyword evidence="9 11" id="KW-0472">Membrane</keyword>
<dbReference type="InterPro" id="IPR005821">
    <property type="entry name" value="Ion_trans_dom"/>
</dbReference>
<evidence type="ECO:0000256" key="9">
    <source>
        <dbReference type="ARBA" id="ARBA00023136"/>
    </source>
</evidence>
<gene>
    <name evidence="13" type="ORF">ERS852526_01684</name>
</gene>
<dbReference type="InterPro" id="IPR028325">
    <property type="entry name" value="VG_K_chnl"/>
</dbReference>
<feature type="transmembrane region" description="Helical" evidence="11">
    <location>
        <begin position="181"/>
        <end position="200"/>
    </location>
</feature>
<dbReference type="GeneID" id="96228976"/>
<evidence type="ECO:0000256" key="1">
    <source>
        <dbReference type="ARBA" id="ARBA00004141"/>
    </source>
</evidence>
<evidence type="ECO:0000256" key="2">
    <source>
        <dbReference type="ARBA" id="ARBA00022448"/>
    </source>
</evidence>
<reference evidence="13 14" key="1">
    <citation type="submission" date="2015-09" db="EMBL/GenBank/DDBJ databases">
        <authorList>
            <consortium name="Pathogen Informatics"/>
        </authorList>
    </citation>
    <scope>NUCLEOTIDE SEQUENCE [LARGE SCALE GENOMIC DNA]</scope>
    <source>
        <strain evidence="13 14">2789STDY5834914</strain>
    </source>
</reference>
<dbReference type="AlphaFoldDB" id="A0A174Q9J4"/>